<evidence type="ECO:0000256" key="1">
    <source>
        <dbReference type="SAM" id="Phobius"/>
    </source>
</evidence>
<dbReference type="AlphaFoldDB" id="A0A479VA17"/>
<keyword evidence="1" id="KW-1133">Transmembrane helix</keyword>
<protein>
    <submittedName>
        <fullName evidence="2">Uncharacterized protein</fullName>
    </submittedName>
</protein>
<proteinExistence type="predicted"/>
<evidence type="ECO:0000313" key="2">
    <source>
        <dbReference type="EMBL" id="GCG56104.1"/>
    </source>
</evidence>
<comment type="caution">
    <text evidence="2">The sequence shown here is derived from an EMBL/GenBank/DDBJ whole genome shotgun (WGS) entry which is preliminary data.</text>
</comment>
<keyword evidence="1" id="KW-0472">Membrane</keyword>
<reference evidence="2" key="1">
    <citation type="submission" date="2018-11" db="EMBL/GenBank/DDBJ databases">
        <title>Draft genome sequence of commensal E.coli strains.</title>
        <authorList>
            <person name="Arimizu Y."/>
            <person name="Hayashi T."/>
            <person name="Ogura Y."/>
        </authorList>
    </citation>
    <scope>NUCLEOTIDE SEQUENCE</scope>
    <source>
        <strain evidence="2">39-H19-A</strain>
    </source>
</reference>
<organism evidence="2">
    <name type="scientific">Escherichia coli</name>
    <dbReference type="NCBI Taxonomy" id="562"/>
    <lineage>
        <taxon>Bacteria</taxon>
        <taxon>Pseudomonadati</taxon>
        <taxon>Pseudomonadota</taxon>
        <taxon>Gammaproteobacteria</taxon>
        <taxon>Enterobacterales</taxon>
        <taxon>Enterobacteriaceae</taxon>
        <taxon>Escherichia</taxon>
    </lineage>
</organism>
<accession>A0A479VA17</accession>
<name>A0A479VA17_ECOLX</name>
<keyword evidence="1" id="KW-0812">Transmembrane</keyword>
<feature type="transmembrane region" description="Helical" evidence="1">
    <location>
        <begin position="20"/>
        <end position="42"/>
    </location>
</feature>
<dbReference type="EMBL" id="BICW01000008">
    <property type="protein sequence ID" value="GCG56104.1"/>
    <property type="molecule type" value="Genomic_DNA"/>
</dbReference>
<gene>
    <name evidence="2" type="ORF">BvCmsH19A_00759</name>
</gene>
<sequence>MLLFLKKTLLIFAKYMNDSGISFWSFVALLFAAEFILLLWMAKIIY</sequence>